<gene>
    <name evidence="4" type="primary">sseA</name>
    <name evidence="4" type="ORF">rosag_33210</name>
</gene>
<dbReference type="InterPro" id="IPR001307">
    <property type="entry name" value="Thiosulphate_STrfase_CS"/>
</dbReference>
<dbReference type="CDD" id="cd01449">
    <property type="entry name" value="TST_Repeat_2"/>
    <property type="match status" value="1"/>
</dbReference>
<dbReference type="PANTHER" id="PTHR43855:SF1">
    <property type="entry name" value="THIOSULFATE SULFURTRANSFERASE"/>
    <property type="match status" value="1"/>
</dbReference>
<accession>A0AA37QHA0</accession>
<dbReference type="CDD" id="cd01448">
    <property type="entry name" value="TST_Repeat_1"/>
    <property type="match status" value="1"/>
</dbReference>
<dbReference type="RefSeq" id="WP_284351262.1">
    <property type="nucleotide sequence ID" value="NZ_BRXS01000005.1"/>
</dbReference>
<feature type="domain" description="Rhodanese" evidence="3">
    <location>
        <begin position="206"/>
        <end position="316"/>
    </location>
</feature>
<organism evidence="4 5">
    <name type="scientific">Roseisolibacter agri</name>
    <dbReference type="NCBI Taxonomy" id="2014610"/>
    <lineage>
        <taxon>Bacteria</taxon>
        <taxon>Pseudomonadati</taxon>
        <taxon>Gemmatimonadota</taxon>
        <taxon>Gemmatimonadia</taxon>
        <taxon>Gemmatimonadales</taxon>
        <taxon>Gemmatimonadaceae</taxon>
        <taxon>Roseisolibacter</taxon>
    </lineage>
</organism>
<evidence type="ECO:0000256" key="1">
    <source>
        <dbReference type="ARBA" id="ARBA00022737"/>
    </source>
</evidence>
<dbReference type="PROSITE" id="PS50206">
    <property type="entry name" value="RHODANESE_3"/>
    <property type="match status" value="2"/>
</dbReference>
<dbReference type="InterPro" id="IPR001763">
    <property type="entry name" value="Rhodanese-like_dom"/>
</dbReference>
<dbReference type="GO" id="GO:0004792">
    <property type="term" value="F:thiosulfate-cyanide sulfurtransferase activity"/>
    <property type="evidence" value="ECO:0007669"/>
    <property type="project" value="InterPro"/>
</dbReference>
<feature type="region of interest" description="Disordered" evidence="2">
    <location>
        <begin position="24"/>
        <end position="45"/>
    </location>
</feature>
<name>A0AA37QHA0_9BACT</name>
<evidence type="ECO:0000313" key="5">
    <source>
        <dbReference type="Proteomes" id="UP001161325"/>
    </source>
</evidence>
<proteinExistence type="predicted"/>
<reference evidence="4" key="1">
    <citation type="submission" date="2022-08" db="EMBL/GenBank/DDBJ databases">
        <title>Draft genome sequencing of Roseisolibacter agri AW1220.</title>
        <authorList>
            <person name="Tobiishi Y."/>
            <person name="Tonouchi A."/>
        </authorList>
    </citation>
    <scope>NUCLEOTIDE SEQUENCE</scope>
    <source>
        <strain evidence="4">AW1220</strain>
    </source>
</reference>
<dbReference type="SMART" id="SM00450">
    <property type="entry name" value="RHOD"/>
    <property type="match status" value="2"/>
</dbReference>
<dbReference type="PANTHER" id="PTHR43855">
    <property type="entry name" value="THIOSULFATE SULFURTRANSFERASE"/>
    <property type="match status" value="1"/>
</dbReference>
<dbReference type="AlphaFoldDB" id="A0AA37QHA0"/>
<evidence type="ECO:0000259" key="3">
    <source>
        <dbReference type="PROSITE" id="PS50206"/>
    </source>
</evidence>
<dbReference type="SUPFAM" id="SSF52821">
    <property type="entry name" value="Rhodanese/Cell cycle control phosphatase"/>
    <property type="match status" value="2"/>
</dbReference>
<dbReference type="InterPro" id="IPR051126">
    <property type="entry name" value="Thiosulfate_sulfurtransferase"/>
</dbReference>
<dbReference type="Proteomes" id="UP001161325">
    <property type="component" value="Unassembled WGS sequence"/>
</dbReference>
<sequence>MPIPRHTARLLAAAPLLLAPVLELPPDRTTDRSTDRSTGRQPQVDSRAALLVTPTWLAEHLRDPDLVLLHVGDKAEYDRAHLPGARYVSMRDVSVSSMDHANGLMLELPSPDSLRAQLQALGISDRSRVVVYYGNDWVSPATRIVFTLDHAGLGARTSLLDGGMSAWSAAGHPTTAEVPARTVGKLSPLRTRPLVVDAEYVKAHVNAPGSRVIDARAAVFYDGVEGNDARRGHVAGARSLPFTQVTDDRMRLRSAEELTALFRAAGVGPRDTVVAYCHIGQQATAVLFAARTLGHPVRLFDGSYQEWGRRPELPVENPAARGASGSAKP</sequence>
<keyword evidence="1" id="KW-0677">Repeat</keyword>
<evidence type="ECO:0000313" key="4">
    <source>
        <dbReference type="EMBL" id="GLC26808.1"/>
    </source>
</evidence>
<dbReference type="Pfam" id="PF00581">
    <property type="entry name" value="Rhodanese"/>
    <property type="match status" value="2"/>
</dbReference>
<dbReference type="EMBL" id="BRXS01000005">
    <property type="protein sequence ID" value="GLC26808.1"/>
    <property type="molecule type" value="Genomic_DNA"/>
</dbReference>
<feature type="domain" description="Rhodanese" evidence="3">
    <location>
        <begin position="62"/>
        <end position="176"/>
    </location>
</feature>
<evidence type="ECO:0000256" key="2">
    <source>
        <dbReference type="SAM" id="MobiDB-lite"/>
    </source>
</evidence>
<comment type="caution">
    <text evidence="4">The sequence shown here is derived from an EMBL/GenBank/DDBJ whole genome shotgun (WGS) entry which is preliminary data.</text>
</comment>
<dbReference type="InterPro" id="IPR036873">
    <property type="entry name" value="Rhodanese-like_dom_sf"/>
</dbReference>
<dbReference type="PROSITE" id="PS00380">
    <property type="entry name" value="RHODANESE_1"/>
    <property type="match status" value="1"/>
</dbReference>
<keyword evidence="5" id="KW-1185">Reference proteome</keyword>
<protein>
    <submittedName>
        <fullName evidence="4">Thiosulfate sulfurtransferase</fullName>
    </submittedName>
</protein>
<dbReference type="Gene3D" id="3.40.250.10">
    <property type="entry name" value="Rhodanese-like domain"/>
    <property type="match status" value="2"/>
</dbReference>
<feature type="compositionally biased region" description="Basic and acidic residues" evidence="2">
    <location>
        <begin position="25"/>
        <end position="38"/>
    </location>
</feature>